<accession>A0ABN7S021</accession>
<dbReference type="InterPro" id="IPR016162">
    <property type="entry name" value="Ald_DH_N"/>
</dbReference>
<evidence type="ECO:0000256" key="2">
    <source>
        <dbReference type="PROSITE-ProRule" id="PRU10007"/>
    </source>
</evidence>
<keyword evidence="1 3" id="KW-0560">Oxidoreductase</keyword>
<dbReference type="Pfam" id="PF00171">
    <property type="entry name" value="Aldedh"/>
    <property type="match status" value="1"/>
</dbReference>
<reference evidence="5 6" key="1">
    <citation type="submission" date="2021-04" db="EMBL/GenBank/DDBJ databases">
        <authorList>
            <person name="Bliznina A."/>
        </authorList>
    </citation>
    <scope>NUCLEOTIDE SEQUENCE [LARGE SCALE GENOMIC DNA]</scope>
</reference>
<feature type="domain" description="Aldehyde dehydrogenase" evidence="4">
    <location>
        <begin position="51"/>
        <end position="514"/>
    </location>
</feature>
<keyword evidence="6" id="KW-1185">Reference proteome</keyword>
<dbReference type="InterPro" id="IPR016163">
    <property type="entry name" value="Ald_DH_C"/>
</dbReference>
<gene>
    <name evidence="5" type="ORF">OKIOD_LOCUS2936</name>
</gene>
<dbReference type="InterPro" id="IPR016160">
    <property type="entry name" value="Ald_DH_CS_CYS"/>
</dbReference>
<dbReference type="InterPro" id="IPR029510">
    <property type="entry name" value="Ald_DH_CS_GLU"/>
</dbReference>
<dbReference type="Gene3D" id="3.40.309.10">
    <property type="entry name" value="Aldehyde Dehydrogenase, Chain A, domain 2"/>
    <property type="match status" value="1"/>
</dbReference>
<dbReference type="PANTHER" id="PTHR11699">
    <property type="entry name" value="ALDEHYDE DEHYDROGENASE-RELATED"/>
    <property type="match status" value="1"/>
</dbReference>
<protein>
    <submittedName>
        <fullName evidence="5">Oidioi.mRNA.OKI2018_I69.PAR.g11378.t1.cds</fullName>
    </submittedName>
</protein>
<dbReference type="InterPro" id="IPR015590">
    <property type="entry name" value="Aldehyde_DH_dom"/>
</dbReference>
<feature type="active site" evidence="2">
    <location>
        <position position="291"/>
    </location>
</feature>
<organism evidence="5 6">
    <name type="scientific">Oikopleura dioica</name>
    <name type="common">Tunicate</name>
    <dbReference type="NCBI Taxonomy" id="34765"/>
    <lineage>
        <taxon>Eukaryota</taxon>
        <taxon>Metazoa</taxon>
        <taxon>Chordata</taxon>
        <taxon>Tunicata</taxon>
        <taxon>Appendicularia</taxon>
        <taxon>Copelata</taxon>
        <taxon>Oikopleuridae</taxon>
        <taxon>Oikopleura</taxon>
    </lineage>
</organism>
<dbReference type="Gene3D" id="3.40.605.10">
    <property type="entry name" value="Aldehyde Dehydrogenase, Chain A, domain 1"/>
    <property type="match status" value="1"/>
</dbReference>
<dbReference type="CDD" id="cd07141">
    <property type="entry name" value="ALDH_F1AB_F2_RALDH1"/>
    <property type="match status" value="1"/>
</dbReference>
<evidence type="ECO:0000256" key="1">
    <source>
        <dbReference type="ARBA" id="ARBA00023002"/>
    </source>
</evidence>
<sequence length="523" mass="57495">MSLSVLRRALPKASASVRPLSVSAARYNSDFPEPIIRPTPKYTKLFIDNEWVDAVSGKTFGTYDPTNGKKICDVAEGAEADVDLAVQAATRAFAQKSEWRQMDPTKRGLLLNKLADLMEEHRVELASLETYDNGKPYMMSYAADLELSIKCYRYYAGWADKHHGKTIPIDGDFFSMTLHEPVGVVGQIIPWNFPLLMQAWKLGPALALGNTVVMKPAEQTPLTALYVCELIKQAGFPKGVVNLVPGFGPTAGAAISSHKGIDKVAFTGSGEVGKIVMRDAAMSNMKTVTLELGGKSPNIILNDADLDYAVEQAHFALFFNMGQCCCAGSRTYVQEDIYDEFVKRSVERAKQRSVGDPWSLSNEQGPQVDEDQYNKILSLIETGKKEGAKLECGGAADGSEGYFIKPTIFSDVDDNMTIAREEIFGPVMQIMKFKTLDEVIERGNDSDFGLAAAVYTKDLENAMYIAKNLRAGSMWINCYDVFSSGSPFGGFKQSGIGRELGEYALSNYTEVKTITMKLPQYAK</sequence>
<dbReference type="PROSITE" id="PS00687">
    <property type="entry name" value="ALDEHYDE_DEHYDR_GLU"/>
    <property type="match status" value="1"/>
</dbReference>
<evidence type="ECO:0000313" key="5">
    <source>
        <dbReference type="EMBL" id="CAG5086846.1"/>
    </source>
</evidence>
<proteinExistence type="inferred from homology"/>
<dbReference type="InterPro" id="IPR016161">
    <property type="entry name" value="Ald_DH/histidinol_DH"/>
</dbReference>
<name>A0ABN7S021_OIKDI</name>
<dbReference type="Proteomes" id="UP001158576">
    <property type="component" value="Chromosome PAR"/>
</dbReference>
<evidence type="ECO:0000256" key="3">
    <source>
        <dbReference type="RuleBase" id="RU003345"/>
    </source>
</evidence>
<comment type="similarity">
    <text evidence="3">Belongs to the aldehyde dehydrogenase family.</text>
</comment>
<dbReference type="SUPFAM" id="SSF53720">
    <property type="entry name" value="ALDH-like"/>
    <property type="match status" value="1"/>
</dbReference>
<evidence type="ECO:0000313" key="6">
    <source>
        <dbReference type="Proteomes" id="UP001158576"/>
    </source>
</evidence>
<evidence type="ECO:0000259" key="4">
    <source>
        <dbReference type="Pfam" id="PF00171"/>
    </source>
</evidence>
<dbReference type="EMBL" id="OU015568">
    <property type="protein sequence ID" value="CAG5086846.1"/>
    <property type="molecule type" value="Genomic_DNA"/>
</dbReference>
<dbReference type="PROSITE" id="PS00070">
    <property type="entry name" value="ALDEHYDE_DEHYDR_CYS"/>
    <property type="match status" value="1"/>
</dbReference>